<feature type="chain" id="PRO_5019213862" evidence="1">
    <location>
        <begin position="22"/>
        <end position="182"/>
    </location>
</feature>
<dbReference type="AlphaFoldDB" id="A0A420ENG4"/>
<evidence type="ECO:0000259" key="2">
    <source>
        <dbReference type="Pfam" id="PF13511"/>
    </source>
</evidence>
<keyword evidence="4" id="KW-1185">Reference proteome</keyword>
<organism evidence="3 4">
    <name type="scientific">Alginatibacterium sediminis</name>
    <dbReference type="NCBI Taxonomy" id="2164068"/>
    <lineage>
        <taxon>Bacteria</taxon>
        <taxon>Pseudomonadati</taxon>
        <taxon>Pseudomonadota</taxon>
        <taxon>Gammaproteobacteria</taxon>
        <taxon>Alteromonadales</taxon>
        <taxon>Alteromonadaceae</taxon>
        <taxon>Alginatibacterium</taxon>
    </lineage>
</organism>
<dbReference type="EMBL" id="RAQO01000001">
    <property type="protein sequence ID" value="RKF22201.1"/>
    <property type="molecule type" value="Genomic_DNA"/>
</dbReference>
<keyword evidence="1" id="KW-0732">Signal</keyword>
<sequence length="182" mass="19700">MKAKKIFLVISLMMLSAQSFADKVYTWTDESGVTHYSDKAQSGAKQIKVSVAPPASQGPIVEARAPLKKAEDLKQNNNYKLSFVSPQDEGSVRNNEGIMNVSVSSNQAPSAEHGYRIVLDGVPQGSIQAQPQFVLHNVDRGEHQLQVQLVDRAGKEIASTPTITVFLHRTGTSQPVATPFAG</sequence>
<protein>
    <submittedName>
        <fullName evidence="3">DUF4124 domain-containing protein</fullName>
    </submittedName>
</protein>
<reference evidence="3 4" key="1">
    <citation type="submission" date="2018-09" db="EMBL/GenBank/DDBJ databases">
        <authorList>
            <person name="Wang Z."/>
        </authorList>
    </citation>
    <scope>NUCLEOTIDE SEQUENCE [LARGE SCALE GENOMIC DNA]</scope>
    <source>
        <strain evidence="3 4">ALS 81</strain>
    </source>
</reference>
<comment type="caution">
    <text evidence="3">The sequence shown here is derived from an EMBL/GenBank/DDBJ whole genome shotgun (WGS) entry which is preliminary data.</text>
</comment>
<feature type="domain" description="DUF4124" evidence="2">
    <location>
        <begin position="12"/>
        <end position="63"/>
    </location>
</feature>
<dbReference type="RefSeq" id="WP_120353004.1">
    <property type="nucleotide sequence ID" value="NZ_RAQO01000001.1"/>
</dbReference>
<accession>A0A420ENG4</accession>
<evidence type="ECO:0000256" key="1">
    <source>
        <dbReference type="SAM" id="SignalP"/>
    </source>
</evidence>
<feature type="signal peptide" evidence="1">
    <location>
        <begin position="1"/>
        <end position="21"/>
    </location>
</feature>
<dbReference type="Pfam" id="PF13511">
    <property type="entry name" value="DUF4124"/>
    <property type="match status" value="1"/>
</dbReference>
<evidence type="ECO:0000313" key="4">
    <source>
        <dbReference type="Proteomes" id="UP000286482"/>
    </source>
</evidence>
<gene>
    <name evidence="3" type="ORF">DBZ36_00720</name>
</gene>
<evidence type="ECO:0000313" key="3">
    <source>
        <dbReference type="EMBL" id="RKF22201.1"/>
    </source>
</evidence>
<dbReference type="OrthoDB" id="7062774at2"/>
<dbReference type="InterPro" id="IPR025392">
    <property type="entry name" value="DUF4124"/>
</dbReference>
<name>A0A420ENG4_9ALTE</name>
<proteinExistence type="predicted"/>
<dbReference type="Proteomes" id="UP000286482">
    <property type="component" value="Unassembled WGS sequence"/>
</dbReference>